<evidence type="ECO:0000313" key="1">
    <source>
        <dbReference type="EMBL" id="PLW17047.1"/>
    </source>
</evidence>
<accession>A0A2N5SUY9</accession>
<organism evidence="1 2">
    <name type="scientific">Puccinia coronata f. sp. avenae</name>
    <dbReference type="NCBI Taxonomy" id="200324"/>
    <lineage>
        <taxon>Eukaryota</taxon>
        <taxon>Fungi</taxon>
        <taxon>Dikarya</taxon>
        <taxon>Basidiomycota</taxon>
        <taxon>Pucciniomycotina</taxon>
        <taxon>Pucciniomycetes</taxon>
        <taxon>Pucciniales</taxon>
        <taxon>Pucciniaceae</taxon>
        <taxon>Puccinia</taxon>
    </lineage>
</organism>
<gene>
    <name evidence="1" type="ORF">PCANC_11874</name>
</gene>
<dbReference type="EMBL" id="PGCJ01000857">
    <property type="protein sequence ID" value="PLW17047.1"/>
    <property type="molecule type" value="Genomic_DNA"/>
</dbReference>
<dbReference type="PANTHER" id="PTHR33266:SF1">
    <property type="entry name" value="F-BOX DOMAIN-CONTAINING PROTEIN"/>
    <property type="match status" value="1"/>
</dbReference>
<evidence type="ECO:0000313" key="2">
    <source>
        <dbReference type="Proteomes" id="UP000235388"/>
    </source>
</evidence>
<proteinExistence type="predicted"/>
<name>A0A2N5SUY9_9BASI</name>
<keyword evidence="2" id="KW-1185">Reference proteome</keyword>
<reference evidence="1 2" key="1">
    <citation type="submission" date="2017-11" db="EMBL/GenBank/DDBJ databases">
        <title>De novo assembly and phasing of dikaryotic genomes from two isolates of Puccinia coronata f. sp. avenae, the causal agent of oat crown rust.</title>
        <authorList>
            <person name="Miller M.E."/>
            <person name="Zhang Y."/>
            <person name="Omidvar V."/>
            <person name="Sperschneider J."/>
            <person name="Schwessinger B."/>
            <person name="Raley C."/>
            <person name="Palmer J.M."/>
            <person name="Garnica D."/>
            <person name="Upadhyaya N."/>
            <person name="Rathjen J."/>
            <person name="Taylor J.M."/>
            <person name="Park R.F."/>
            <person name="Dodds P.N."/>
            <person name="Hirsch C.D."/>
            <person name="Kianian S.F."/>
            <person name="Figueroa M."/>
        </authorList>
    </citation>
    <scope>NUCLEOTIDE SEQUENCE [LARGE SCALE GENOMIC DNA]</scope>
    <source>
        <strain evidence="1">12NC29</strain>
    </source>
</reference>
<dbReference type="STRING" id="200324.A0A2N5SUY9"/>
<protein>
    <submittedName>
        <fullName evidence="1">Uncharacterized protein</fullName>
    </submittedName>
</protein>
<dbReference type="PANTHER" id="PTHR33266">
    <property type="entry name" value="CHROMOSOME 15, WHOLE GENOME SHOTGUN SEQUENCE"/>
    <property type="match status" value="1"/>
</dbReference>
<dbReference type="Proteomes" id="UP000235388">
    <property type="component" value="Unassembled WGS sequence"/>
</dbReference>
<sequence>MLLANKTVAGLQVNYTRLLAGLFDVVADFFSRQNAGDNEEKRLVEWFPYNQQSGDDLVMRVRDSMKQIAQNLPGASAVFTRKLEKLQTSTSFISNPDLKLLLAFDEAPALIEMETSHVQKTILLSRALSILPYPVQRLQLNFKAGLTSKRKNRATRLHPSSLNAALSSCMAWTASHASHPTFAALWKSYWLPALMSGNTHMTSTSDALWRPHALLSIALVKRAPRRLKKRVELDEDLDVPDPNEGTGAIYRALLNAMCKMPRPDLVLDRLLSSLTAHCPTTTTKLDPQTS</sequence>
<comment type="caution">
    <text evidence="1">The sequence shown here is derived from an EMBL/GenBank/DDBJ whole genome shotgun (WGS) entry which is preliminary data.</text>
</comment>
<dbReference type="AlphaFoldDB" id="A0A2N5SUY9"/>